<evidence type="ECO:0000256" key="3">
    <source>
        <dbReference type="SAM" id="MobiDB-lite"/>
    </source>
</evidence>
<dbReference type="Proteomes" id="UP001515480">
    <property type="component" value="Unassembled WGS sequence"/>
</dbReference>
<dbReference type="PANTHER" id="PTHR15668">
    <property type="entry name" value="JM1 PROTEIN"/>
    <property type="match status" value="1"/>
</dbReference>
<feature type="domain" description="CCDC22 N-terminal" evidence="5">
    <location>
        <begin position="1"/>
        <end position="111"/>
    </location>
</feature>
<evidence type="ECO:0000259" key="5">
    <source>
        <dbReference type="Pfam" id="PF21674"/>
    </source>
</evidence>
<reference evidence="6 7" key="1">
    <citation type="journal article" date="2024" name="Science">
        <title>Giant polyketide synthase enzymes in the biosynthesis of giant marine polyether toxins.</title>
        <authorList>
            <person name="Fallon T.R."/>
            <person name="Shende V.V."/>
            <person name="Wierzbicki I.H."/>
            <person name="Pendleton A.L."/>
            <person name="Watervoot N.F."/>
            <person name="Auber R.P."/>
            <person name="Gonzalez D.J."/>
            <person name="Wisecaver J.H."/>
            <person name="Moore B.S."/>
        </authorList>
    </citation>
    <scope>NUCLEOTIDE SEQUENCE [LARGE SCALE GENOMIC DNA]</scope>
    <source>
        <strain evidence="6 7">12B1</strain>
    </source>
</reference>
<protein>
    <recommendedName>
        <fullName evidence="8">Coiled-coil domain-containing protein 22 homolog</fullName>
    </recommendedName>
</protein>
<dbReference type="InterPro" id="IPR008530">
    <property type="entry name" value="CCDC22"/>
</dbReference>
<feature type="coiled-coil region" evidence="2">
    <location>
        <begin position="264"/>
        <end position="360"/>
    </location>
</feature>
<dbReference type="Pfam" id="PF21674">
    <property type="entry name" value="CCDC22_N"/>
    <property type="match status" value="1"/>
</dbReference>
<accession>A0AB34ILF8</accession>
<dbReference type="Pfam" id="PF05667">
    <property type="entry name" value="CCDC22_CC"/>
    <property type="match status" value="1"/>
</dbReference>
<comment type="caution">
    <text evidence="6">The sequence shown here is derived from an EMBL/GenBank/DDBJ whole genome shotgun (WGS) entry which is preliminary data.</text>
</comment>
<keyword evidence="2" id="KW-0175">Coiled coil</keyword>
<dbReference type="InterPro" id="IPR048348">
    <property type="entry name" value="CCDC22_CC"/>
</dbReference>
<dbReference type="InterPro" id="IPR048349">
    <property type="entry name" value="CCDC22_N"/>
</dbReference>
<evidence type="ECO:0000259" key="4">
    <source>
        <dbReference type="Pfam" id="PF05667"/>
    </source>
</evidence>
<feature type="region of interest" description="Disordered" evidence="3">
    <location>
        <begin position="235"/>
        <end position="256"/>
    </location>
</feature>
<feature type="region of interest" description="Disordered" evidence="3">
    <location>
        <begin position="183"/>
        <end position="221"/>
    </location>
</feature>
<dbReference type="EMBL" id="JBGBPQ010000022">
    <property type="protein sequence ID" value="KAL1503226.1"/>
    <property type="molecule type" value="Genomic_DNA"/>
</dbReference>
<gene>
    <name evidence="6" type="ORF">AB1Y20_011282</name>
</gene>
<evidence type="ECO:0000256" key="1">
    <source>
        <dbReference type="ARBA" id="ARBA00006438"/>
    </source>
</evidence>
<comment type="similarity">
    <text evidence="1">Belongs to the CCDC22 family.</text>
</comment>
<dbReference type="AlphaFoldDB" id="A0AB34ILF8"/>
<feature type="compositionally biased region" description="Pro residues" evidence="3">
    <location>
        <begin position="204"/>
        <end position="214"/>
    </location>
</feature>
<name>A0AB34ILF8_PRYPA</name>
<evidence type="ECO:0008006" key="8">
    <source>
        <dbReference type="Google" id="ProtNLM"/>
    </source>
</evidence>
<evidence type="ECO:0000313" key="7">
    <source>
        <dbReference type="Proteomes" id="UP001515480"/>
    </source>
</evidence>
<evidence type="ECO:0000256" key="2">
    <source>
        <dbReference type="SAM" id="Coils"/>
    </source>
</evidence>
<evidence type="ECO:0000313" key="6">
    <source>
        <dbReference type="EMBL" id="KAL1503226.1"/>
    </source>
</evidence>
<feature type="domain" description="CCDC22 coiled-coil" evidence="4">
    <location>
        <begin position="223"/>
        <end position="530"/>
    </location>
</feature>
<dbReference type="GO" id="GO:2000060">
    <property type="term" value="P:positive regulation of ubiquitin-dependent protein catabolic process"/>
    <property type="evidence" value="ECO:0007669"/>
    <property type="project" value="TreeGrafter"/>
</dbReference>
<dbReference type="PANTHER" id="PTHR15668:SF4">
    <property type="entry name" value="COILED-COIL DOMAIN-CONTAINING PROTEIN 22"/>
    <property type="match status" value="1"/>
</dbReference>
<keyword evidence="7" id="KW-1185">Reference proteome</keyword>
<dbReference type="GO" id="GO:0097602">
    <property type="term" value="F:cullin family protein binding"/>
    <property type="evidence" value="ECO:0007669"/>
    <property type="project" value="TreeGrafter"/>
</dbReference>
<sequence length="559" mass="60126">MANSDDILLITLRQTGAELPSGATSVRELDAAALFGACAACVNAIHEARGEEQRLLSALPANPGVRFRACTQLAAAIASLGYAEELGFNHFLYPNEAESRSLLLFLVDALPKLDATAADVPTAGGGAMAQIRAALQQWRHAPWLPPEWSGKRALPPPAAARVRAALRRAALAAALKAEQHAELERRLARRGEAEEASGEGGFGAPPPPPPPPPAAAAGGARGGAFAHQTLFAEGKEGDAPGEKAGGEGAESGVERAERVEVEKLRARRAELAELEAAREEGKAALEAAKAAMAALEAARPAAEARLAAAEAETQALQRTHAVRQKALQLLADEAAAAQMVERTEQKKAQLAQLKADCEAEQAPLDEELRKLEQALQARREGATAKIRLMRELQASMRAMVEQLQLRDEMSARLSLELERQPKGQSRSSYTRRIMDIVKSLRKQKVDIEKILTDVRESQKEVNSASETLSRSFAAADEIIYRAAVHEEASKQCYKGLAKLHETFGLLGESVQEIGNVRNAIRDLQTKTDELALRNTAEAIERMGADLKELKEQNAKLSAQ</sequence>
<organism evidence="6 7">
    <name type="scientific">Prymnesium parvum</name>
    <name type="common">Toxic golden alga</name>
    <dbReference type="NCBI Taxonomy" id="97485"/>
    <lineage>
        <taxon>Eukaryota</taxon>
        <taxon>Haptista</taxon>
        <taxon>Haptophyta</taxon>
        <taxon>Prymnesiophyceae</taxon>
        <taxon>Prymnesiales</taxon>
        <taxon>Prymnesiaceae</taxon>
        <taxon>Prymnesium</taxon>
    </lineage>
</organism>
<proteinExistence type="inferred from homology"/>
<feature type="compositionally biased region" description="Basic and acidic residues" evidence="3">
    <location>
        <begin position="183"/>
        <end position="193"/>
    </location>
</feature>
<feature type="compositionally biased region" description="Basic and acidic residues" evidence="3">
    <location>
        <begin position="235"/>
        <end position="245"/>
    </location>
</feature>
<feature type="coiled-coil region" evidence="2">
    <location>
        <begin position="532"/>
        <end position="559"/>
    </location>
</feature>